<dbReference type="PANTHER" id="PTHR39664:SF2">
    <property type="entry name" value="NUCLEIC ACID-BINDING PROTEIN, CONTAINING PIN DOMAIN-RELATED"/>
    <property type="match status" value="1"/>
</dbReference>
<dbReference type="PANTHER" id="PTHR39664">
    <property type="match status" value="1"/>
</dbReference>
<dbReference type="AlphaFoldDB" id="A0A225ST70"/>
<dbReference type="InterPro" id="IPR029060">
    <property type="entry name" value="PIN-like_dom_sf"/>
</dbReference>
<gene>
    <name evidence="2" type="ORF">CEJ45_20440</name>
</gene>
<sequence>MIGLDTNVLARYFAQDHPLQSAQATTLIESLDEQHPGFLSQIALAELVWVLDAAYKVRKPQLVRIIERLLLAPEIIVENAESALQALHRFAESTAGFADCLIERNGYQAGCSDTLTFDRKAARTAGMRLLGN</sequence>
<accession>A0A225ST70</accession>
<evidence type="ECO:0000259" key="1">
    <source>
        <dbReference type="Pfam" id="PF01850"/>
    </source>
</evidence>
<dbReference type="Proteomes" id="UP000214747">
    <property type="component" value="Unassembled WGS sequence"/>
</dbReference>
<comment type="caution">
    <text evidence="2">The sequence shown here is derived from an EMBL/GenBank/DDBJ whole genome shotgun (WGS) entry which is preliminary data.</text>
</comment>
<dbReference type="InterPro" id="IPR002716">
    <property type="entry name" value="PIN_dom"/>
</dbReference>
<dbReference type="Gene3D" id="3.40.50.1010">
    <property type="entry name" value="5'-nuclease"/>
    <property type="match status" value="1"/>
</dbReference>
<organism evidence="2 3">
    <name type="scientific">Herbaspirillum aquaticum</name>
    <dbReference type="NCBI Taxonomy" id="568783"/>
    <lineage>
        <taxon>Bacteria</taxon>
        <taxon>Pseudomonadati</taxon>
        <taxon>Pseudomonadota</taxon>
        <taxon>Betaproteobacteria</taxon>
        <taxon>Burkholderiales</taxon>
        <taxon>Oxalobacteraceae</taxon>
        <taxon>Herbaspirillum</taxon>
    </lineage>
</organism>
<dbReference type="EMBL" id="NJGV01000024">
    <property type="protein sequence ID" value="OWY32613.1"/>
    <property type="molecule type" value="Genomic_DNA"/>
</dbReference>
<proteinExistence type="predicted"/>
<keyword evidence="3" id="KW-1185">Reference proteome</keyword>
<evidence type="ECO:0000313" key="2">
    <source>
        <dbReference type="EMBL" id="OWY32613.1"/>
    </source>
</evidence>
<name>A0A225ST70_9BURK</name>
<evidence type="ECO:0000313" key="3">
    <source>
        <dbReference type="Proteomes" id="UP000214747"/>
    </source>
</evidence>
<reference evidence="2 3" key="1">
    <citation type="journal article" date="2010" name="Int. J. Syst. Evol. Microbiol.">
        <title>Reclassification of Herbaspirillum putei as a later heterotypic synonym of Herbaspirillum huttiense, with the description of H. huttiense subsp. huttiense subsp. nov. and H. huttiense subsp. putei subsp. nov., comb. nov., and description of Herbaspirillum aquaticum sp. nov.</title>
        <authorList>
            <person name="Dobritsa A.P."/>
            <person name="Reddy M.C."/>
            <person name="Samadpour M."/>
        </authorList>
    </citation>
    <scope>NUCLEOTIDE SEQUENCE [LARGE SCALE GENOMIC DNA]</scope>
    <source>
        <strain evidence="2 3">IEH 4430</strain>
    </source>
</reference>
<dbReference type="CDD" id="cd18683">
    <property type="entry name" value="PIN_VapC-like"/>
    <property type="match status" value="1"/>
</dbReference>
<dbReference type="SUPFAM" id="SSF88723">
    <property type="entry name" value="PIN domain-like"/>
    <property type="match status" value="1"/>
</dbReference>
<dbReference type="Pfam" id="PF01850">
    <property type="entry name" value="PIN"/>
    <property type="match status" value="1"/>
</dbReference>
<protein>
    <submittedName>
        <fullName evidence="2">VapC toxin family PIN domain ribonuclease</fullName>
    </submittedName>
</protein>
<feature type="domain" description="PIN" evidence="1">
    <location>
        <begin position="4"/>
        <end position="125"/>
    </location>
</feature>